<dbReference type="SUPFAM" id="SSF46938">
    <property type="entry name" value="CRAL/TRIO N-terminal domain"/>
    <property type="match status" value="1"/>
</dbReference>
<dbReference type="Pfam" id="PF00650">
    <property type="entry name" value="CRAL_TRIO"/>
    <property type="match status" value="1"/>
</dbReference>
<name>K1WWJ6_MARBU</name>
<reference evidence="3 4" key="1">
    <citation type="journal article" date="2012" name="BMC Genomics">
        <title>Sequencing the genome of Marssonina brunnea reveals fungus-poplar co-evolution.</title>
        <authorList>
            <person name="Zhu S."/>
            <person name="Cao Y.-Z."/>
            <person name="Jiang C."/>
            <person name="Tan B.-Y."/>
            <person name="Wang Z."/>
            <person name="Feng S."/>
            <person name="Zhang L."/>
            <person name="Su X.-H."/>
            <person name="Brejova B."/>
            <person name="Vinar T."/>
            <person name="Xu M."/>
            <person name="Wang M.-X."/>
            <person name="Zhang S.-G."/>
            <person name="Huang M.-R."/>
            <person name="Wu R."/>
            <person name="Zhou Y."/>
        </authorList>
    </citation>
    <scope>NUCLEOTIDE SEQUENCE [LARGE SCALE GENOMIC DNA]</scope>
    <source>
        <strain evidence="3 4">MB_m1</strain>
    </source>
</reference>
<dbReference type="STRING" id="1072389.K1WWJ6"/>
<evidence type="ECO:0000256" key="1">
    <source>
        <dbReference type="SAM" id="MobiDB-lite"/>
    </source>
</evidence>
<dbReference type="PANTHER" id="PTHR45657">
    <property type="entry name" value="CRAL-TRIO DOMAIN-CONTAINING PROTEIN YKL091C-RELATED"/>
    <property type="match status" value="1"/>
</dbReference>
<dbReference type="SUPFAM" id="SSF52087">
    <property type="entry name" value="CRAL/TRIO domain"/>
    <property type="match status" value="1"/>
</dbReference>
<dbReference type="InParanoid" id="K1WWJ6"/>
<dbReference type="CDD" id="cd00170">
    <property type="entry name" value="SEC14"/>
    <property type="match status" value="1"/>
</dbReference>
<sequence length="541" mass="59257">MATEGPMHRVESATVEYGYPRGHLGHLSNEEQAAFKDFKILCQEKGYYRPATADEVETHDDATLLRFLRARRFVIADALKQFKETNDWRKANQLDTLYETIDLDQYEETRRLYPQWTGRRDRRGIPVYVFEIKHLNSKKMSAYEKAAKATSSKASTDGRTPAKMLRLFALYENLIRFVMPLCTALTDREHPRTPITQSNNIVDISGVGLKQFWNLRAHMQDASMLATAHYPETLDRIFIIGAPSFFPTVWGWIKKWFDPITTSKIFILSHAEMKNTLESFIDPVNIPVKYGGKLKFEFGDLPLLDPALAKVTKWNAGKSDFPHGPMYWTNKKGQPVEGEEVEMEREITAQSVGSIAGKARKVEVCTVTHVLDGNNAVDAVTNGHAMAGTVNANAASDAQAVDSDVKPSLPSSDANGEKPKAAAILVPTQAQPEAPIVHPTPAQKVEEGVPVPASRPVPERFVTALEGFPTKAGQGAELSTGSAVEGLEFGKKSGNVDGNVAVTNGNGGVKGPHSTMTANLLDPSLAVGAAGPGFRKEGEKA</sequence>
<feature type="region of interest" description="Disordered" evidence="1">
    <location>
        <begin position="398"/>
        <end position="417"/>
    </location>
</feature>
<dbReference type="SMART" id="SM01100">
    <property type="entry name" value="CRAL_TRIO_N"/>
    <property type="match status" value="1"/>
</dbReference>
<protein>
    <submittedName>
        <fullName evidence="3">Cellular retinaldehyde-binding/triple function protein</fullName>
    </submittedName>
</protein>
<dbReference type="HOGENOM" id="CLU_014001_4_2_1"/>
<feature type="domain" description="CRAL-TRIO" evidence="2">
    <location>
        <begin position="105"/>
        <end position="298"/>
    </location>
</feature>
<dbReference type="KEGG" id="mbe:MBM_04307"/>
<dbReference type="RefSeq" id="XP_007292196.1">
    <property type="nucleotide sequence ID" value="XM_007292134.1"/>
</dbReference>
<dbReference type="Pfam" id="PF03765">
    <property type="entry name" value="CRAL_TRIO_N"/>
    <property type="match status" value="1"/>
</dbReference>
<proteinExistence type="predicted"/>
<dbReference type="GeneID" id="18760242"/>
<dbReference type="PROSITE" id="PS50191">
    <property type="entry name" value="CRAL_TRIO"/>
    <property type="match status" value="1"/>
</dbReference>
<dbReference type="Gene3D" id="1.10.8.20">
    <property type="entry name" value="N-terminal domain of phosphatidylinositol transfer protein sec14p"/>
    <property type="match status" value="1"/>
</dbReference>
<dbReference type="InterPro" id="IPR036865">
    <property type="entry name" value="CRAL-TRIO_dom_sf"/>
</dbReference>
<dbReference type="Gene3D" id="3.40.525.10">
    <property type="entry name" value="CRAL-TRIO lipid binding domain"/>
    <property type="match status" value="1"/>
</dbReference>
<evidence type="ECO:0000313" key="4">
    <source>
        <dbReference type="Proteomes" id="UP000006753"/>
    </source>
</evidence>
<evidence type="ECO:0000313" key="3">
    <source>
        <dbReference type="EMBL" id="EKD17446.1"/>
    </source>
</evidence>
<keyword evidence="4" id="KW-1185">Reference proteome</keyword>
<dbReference type="Proteomes" id="UP000006753">
    <property type="component" value="Unassembled WGS sequence"/>
</dbReference>
<dbReference type="InterPro" id="IPR051026">
    <property type="entry name" value="PI/PC_transfer"/>
</dbReference>
<dbReference type="SMART" id="SM00516">
    <property type="entry name" value="SEC14"/>
    <property type="match status" value="1"/>
</dbReference>
<dbReference type="InterPro" id="IPR011074">
    <property type="entry name" value="CRAL/TRIO_N_dom"/>
</dbReference>
<dbReference type="OrthoDB" id="30289at2759"/>
<dbReference type="AlphaFoldDB" id="K1WWJ6"/>
<accession>K1WWJ6</accession>
<organism evidence="3 4">
    <name type="scientific">Marssonina brunnea f. sp. multigermtubi (strain MB_m1)</name>
    <name type="common">Marssonina leaf spot fungus</name>
    <dbReference type="NCBI Taxonomy" id="1072389"/>
    <lineage>
        <taxon>Eukaryota</taxon>
        <taxon>Fungi</taxon>
        <taxon>Dikarya</taxon>
        <taxon>Ascomycota</taxon>
        <taxon>Pezizomycotina</taxon>
        <taxon>Leotiomycetes</taxon>
        <taxon>Helotiales</taxon>
        <taxon>Drepanopezizaceae</taxon>
        <taxon>Drepanopeziza</taxon>
    </lineage>
</organism>
<gene>
    <name evidence="3" type="ORF">MBM_04307</name>
</gene>
<dbReference type="InterPro" id="IPR001251">
    <property type="entry name" value="CRAL-TRIO_dom"/>
</dbReference>
<dbReference type="eggNOG" id="KOG1471">
    <property type="taxonomic scope" value="Eukaryota"/>
</dbReference>
<evidence type="ECO:0000259" key="2">
    <source>
        <dbReference type="PROSITE" id="PS50191"/>
    </source>
</evidence>
<dbReference type="InterPro" id="IPR036273">
    <property type="entry name" value="CRAL/TRIO_N_dom_sf"/>
</dbReference>
<dbReference type="EMBL" id="JH921436">
    <property type="protein sequence ID" value="EKD17446.1"/>
    <property type="molecule type" value="Genomic_DNA"/>
</dbReference>
<dbReference type="PANTHER" id="PTHR45657:SF3">
    <property type="entry name" value="TRANSPORTER, PUTATIVE (AFU_ORTHOLOGUE AFUA_5G09260)-RELATED"/>
    <property type="match status" value="1"/>
</dbReference>